<dbReference type="AlphaFoldDB" id="E8V269"/>
<dbReference type="OrthoDB" id="120823at2"/>
<organism evidence="1 2">
    <name type="scientific">Terriglobus saanensis (strain ATCC BAA-1853 / DSM 23119 / SP1PR4)</name>
    <dbReference type="NCBI Taxonomy" id="401053"/>
    <lineage>
        <taxon>Bacteria</taxon>
        <taxon>Pseudomonadati</taxon>
        <taxon>Acidobacteriota</taxon>
        <taxon>Terriglobia</taxon>
        <taxon>Terriglobales</taxon>
        <taxon>Acidobacteriaceae</taxon>
        <taxon>Terriglobus</taxon>
    </lineage>
</organism>
<dbReference type="Proteomes" id="UP000006844">
    <property type="component" value="Chromosome"/>
</dbReference>
<sequence>MVEKNKLKEAESAETIPEDLAIEIRKLAHDLSNSLEIIVQTSYLLGTTELKPPADDWMRMLDNGVQKSLEINLRLREYIKNHTTR</sequence>
<gene>
    <name evidence="1" type="ordered locus">AciPR4_3877</name>
</gene>
<name>E8V269_TERSS</name>
<dbReference type="RefSeq" id="WP_013570356.1">
    <property type="nucleotide sequence ID" value="NC_014963.1"/>
</dbReference>
<dbReference type="eggNOG" id="ENOG50343GT">
    <property type="taxonomic scope" value="Bacteria"/>
</dbReference>
<dbReference type="EMBL" id="CP002467">
    <property type="protein sequence ID" value="ADV84626.1"/>
    <property type="molecule type" value="Genomic_DNA"/>
</dbReference>
<dbReference type="HOGENOM" id="CLU_186768_0_0_0"/>
<reference evidence="1 2" key="1">
    <citation type="journal article" date="2012" name="Stand. Genomic Sci.">
        <title>Complete genome sequence of Terriglobus saanensis type strain SP1PR4(T), an Acidobacteria from tundra soil.</title>
        <authorList>
            <person name="Rawat S.R."/>
            <person name="Mannisto M.K."/>
            <person name="Starovoytov V."/>
            <person name="Goodwin L."/>
            <person name="Nolan M."/>
            <person name="Hauser L."/>
            <person name="Land M."/>
            <person name="Davenport K.W."/>
            <person name="Woyke T."/>
            <person name="Haggblom M.M."/>
        </authorList>
    </citation>
    <scope>NUCLEOTIDE SEQUENCE</scope>
    <source>
        <strain evidence="2">ATCC BAA-1853 / DSM 23119 / SP1PR4</strain>
    </source>
</reference>
<keyword evidence="2" id="KW-1185">Reference proteome</keyword>
<evidence type="ECO:0000313" key="1">
    <source>
        <dbReference type="EMBL" id="ADV84626.1"/>
    </source>
</evidence>
<evidence type="ECO:0000313" key="2">
    <source>
        <dbReference type="Proteomes" id="UP000006844"/>
    </source>
</evidence>
<dbReference type="KEGG" id="tsa:AciPR4_3877"/>
<protein>
    <submittedName>
        <fullName evidence="1">Uncharacterized protein</fullName>
    </submittedName>
</protein>
<proteinExistence type="predicted"/>
<accession>E8V269</accession>